<evidence type="ECO:0000313" key="1">
    <source>
        <dbReference type="EMBL" id="KFJ05793.1"/>
    </source>
</evidence>
<keyword evidence="2" id="KW-1185">Reference proteome</keyword>
<name>A0A087EDE2_9BIFI</name>
<protein>
    <submittedName>
        <fullName evidence="1">Aldose 1-epimerase</fullName>
    </submittedName>
</protein>
<dbReference type="InterPro" id="IPR014718">
    <property type="entry name" value="GH-type_carb-bd"/>
</dbReference>
<accession>A0A087EDE2</accession>
<dbReference type="RefSeq" id="WP_026642559.1">
    <property type="nucleotide sequence ID" value="NZ_JAXEUP010000018.1"/>
</dbReference>
<proteinExistence type="predicted"/>
<dbReference type="GO" id="GO:0004034">
    <property type="term" value="F:aldose 1-epimerase activity"/>
    <property type="evidence" value="ECO:0007669"/>
    <property type="project" value="TreeGrafter"/>
</dbReference>
<dbReference type="PANTHER" id="PTHR10091:SF0">
    <property type="entry name" value="GALACTOSE MUTAROTASE"/>
    <property type="match status" value="1"/>
</dbReference>
<dbReference type="InterPro" id="IPR037480">
    <property type="entry name" value="YihR-like"/>
</dbReference>
<dbReference type="InterPro" id="IPR011013">
    <property type="entry name" value="Gal_mutarotase_sf_dom"/>
</dbReference>
<dbReference type="InterPro" id="IPR008183">
    <property type="entry name" value="Aldose_1/G6P_1-epimerase"/>
</dbReference>
<dbReference type="GO" id="GO:0033499">
    <property type="term" value="P:galactose catabolic process via UDP-galactose, Leloir pathway"/>
    <property type="evidence" value="ECO:0007669"/>
    <property type="project" value="TreeGrafter"/>
</dbReference>
<dbReference type="AlphaFoldDB" id="A0A087EDE2"/>
<comment type="caution">
    <text evidence="1">The sequence shown here is derived from an EMBL/GenBank/DDBJ whole genome shotgun (WGS) entry which is preliminary data.</text>
</comment>
<dbReference type="STRING" id="356829.BITS_1797"/>
<dbReference type="SUPFAM" id="SSF74650">
    <property type="entry name" value="Galactose mutarotase-like"/>
    <property type="match status" value="1"/>
</dbReference>
<evidence type="ECO:0000313" key="2">
    <source>
        <dbReference type="Proteomes" id="UP000029080"/>
    </source>
</evidence>
<dbReference type="CDD" id="cd09022">
    <property type="entry name" value="Aldose_epim_Ec_YihR"/>
    <property type="match status" value="1"/>
</dbReference>
<dbReference type="Pfam" id="PF01263">
    <property type="entry name" value="Aldose_epim"/>
    <property type="match status" value="1"/>
</dbReference>
<dbReference type="eggNOG" id="COG2017">
    <property type="taxonomic scope" value="Bacteria"/>
</dbReference>
<dbReference type="EMBL" id="JGZU01000012">
    <property type="protein sequence ID" value="KFJ05793.1"/>
    <property type="molecule type" value="Genomic_DNA"/>
</dbReference>
<dbReference type="Gene3D" id="2.70.98.10">
    <property type="match status" value="1"/>
</dbReference>
<sequence>MISRQLPPRTGQQFTIAYGEYRAVITELGATLRKLTYRGEDITVPLGPDDAVTCCHGQILIPFPNRIEGGEYTFEGTTYTLPIDEHDRNTAIHGYGYRSFWKLESADENSVSLSWRVPNMNGYPFDLVVQATYTLQEDGLRLKLEAYNHGDSNAPWAAAIHPWLANGLHGYGDEIDGHNAQCRLTVPADTHVTVDENLIPTGTEGVDGTKYDLRKDPLLVDQPFDDAWTNVQHDDDGKVTAVLTRPDGMRVFVGGDESITSFQVCTGTGFPAFQHPAGVAVEPQTAYANAFNTGDELIVIEPGQSSATEFFIRAQAA</sequence>
<dbReference type="OrthoDB" id="4739604at2"/>
<dbReference type="GO" id="GO:0006006">
    <property type="term" value="P:glucose metabolic process"/>
    <property type="evidence" value="ECO:0007669"/>
    <property type="project" value="TreeGrafter"/>
</dbReference>
<gene>
    <name evidence="1" type="ORF">BITS_1797</name>
</gene>
<organism evidence="1 2">
    <name type="scientific">Bifidobacterium tsurumiense</name>
    <dbReference type="NCBI Taxonomy" id="356829"/>
    <lineage>
        <taxon>Bacteria</taxon>
        <taxon>Bacillati</taxon>
        <taxon>Actinomycetota</taxon>
        <taxon>Actinomycetes</taxon>
        <taxon>Bifidobacteriales</taxon>
        <taxon>Bifidobacteriaceae</taxon>
        <taxon>Bifidobacterium</taxon>
    </lineage>
</organism>
<dbReference type="PANTHER" id="PTHR10091">
    <property type="entry name" value="ALDOSE-1-EPIMERASE"/>
    <property type="match status" value="1"/>
</dbReference>
<reference evidence="1 2" key="1">
    <citation type="submission" date="2014-03" db="EMBL/GenBank/DDBJ databases">
        <title>Genomics of Bifidobacteria.</title>
        <authorList>
            <person name="Ventura M."/>
            <person name="Milani C."/>
            <person name="Lugli G.A."/>
        </authorList>
    </citation>
    <scope>NUCLEOTIDE SEQUENCE [LARGE SCALE GENOMIC DNA]</scope>
    <source>
        <strain evidence="1 2">JCM 13495</strain>
    </source>
</reference>
<dbReference type="GO" id="GO:0030246">
    <property type="term" value="F:carbohydrate binding"/>
    <property type="evidence" value="ECO:0007669"/>
    <property type="project" value="InterPro"/>
</dbReference>
<dbReference type="Proteomes" id="UP000029080">
    <property type="component" value="Unassembled WGS sequence"/>
</dbReference>